<evidence type="ECO:0000313" key="1">
    <source>
        <dbReference type="EMBL" id="CAK9052415.1"/>
    </source>
</evidence>
<protein>
    <submittedName>
        <fullName evidence="1">Uncharacterized protein</fullName>
    </submittedName>
</protein>
<dbReference type="Proteomes" id="UP001642484">
    <property type="component" value="Unassembled WGS sequence"/>
</dbReference>
<gene>
    <name evidence="1" type="ORF">CCMP2556_LOCUS26443</name>
</gene>
<name>A0ABP0MQS8_9DINO</name>
<sequence length="215" mass="24641">MDERLRAAHVQFVKHCKLHKIRNKGRVFSLKHMHCAGSKNYPSLAQKHCNAAEAVVLAKWLMGVTLAVACQEPNNEHAKLRAAVFVNFVAMRRAMTKQGLLLPHENKICELQEACYLFHSALNALAMEALSKGVLLWKVRPKVHRLDHICLDQAYRMNPLWISCYCDEDFVGKIKAMAVHASPRLLERQVLDRYSAFVCLRWQRRLQGVKSSKGR</sequence>
<proteinExistence type="predicted"/>
<reference evidence="1 2" key="1">
    <citation type="submission" date="2024-02" db="EMBL/GenBank/DDBJ databases">
        <authorList>
            <person name="Chen Y."/>
            <person name="Shah S."/>
            <person name="Dougan E. K."/>
            <person name="Thang M."/>
            <person name="Chan C."/>
        </authorList>
    </citation>
    <scope>NUCLEOTIDE SEQUENCE [LARGE SCALE GENOMIC DNA]</scope>
</reference>
<accession>A0ABP0MQS8</accession>
<organism evidence="1 2">
    <name type="scientific">Durusdinium trenchii</name>
    <dbReference type="NCBI Taxonomy" id="1381693"/>
    <lineage>
        <taxon>Eukaryota</taxon>
        <taxon>Sar</taxon>
        <taxon>Alveolata</taxon>
        <taxon>Dinophyceae</taxon>
        <taxon>Suessiales</taxon>
        <taxon>Symbiodiniaceae</taxon>
        <taxon>Durusdinium</taxon>
    </lineage>
</organism>
<comment type="caution">
    <text evidence="1">The sequence shown here is derived from an EMBL/GenBank/DDBJ whole genome shotgun (WGS) entry which is preliminary data.</text>
</comment>
<dbReference type="EMBL" id="CAXAMN010018435">
    <property type="protein sequence ID" value="CAK9052415.1"/>
    <property type="molecule type" value="Genomic_DNA"/>
</dbReference>
<evidence type="ECO:0000313" key="2">
    <source>
        <dbReference type="Proteomes" id="UP001642484"/>
    </source>
</evidence>
<keyword evidence="2" id="KW-1185">Reference proteome</keyword>